<dbReference type="PANTHER" id="PTHR31576">
    <property type="entry name" value="TATA BOX-BINDING PROTEIN-ASSOCIATED FACTOR RNA POLYMERASE I SUBUNIT B"/>
    <property type="match status" value="1"/>
</dbReference>
<dbReference type="EMBL" id="CAUYUE010000006">
    <property type="protein sequence ID" value="CAK0781685.1"/>
    <property type="molecule type" value="Genomic_DNA"/>
</dbReference>
<evidence type="ECO:0000256" key="10">
    <source>
        <dbReference type="SAM" id="MobiDB-lite"/>
    </source>
</evidence>
<name>A0AAV1I5G3_9CHLO</name>
<keyword evidence="4" id="KW-0863">Zinc-finger</keyword>
<dbReference type="PANTHER" id="PTHR31576:SF2">
    <property type="entry name" value="TATA BOX-BINDING PROTEIN-ASSOCIATED FACTOR RNA POLYMERASE I SUBUNIT B"/>
    <property type="match status" value="1"/>
</dbReference>
<dbReference type="InterPro" id="IPR033599">
    <property type="entry name" value="TAF1B/Rrn7"/>
</dbReference>
<dbReference type="AlphaFoldDB" id="A0AAV1I5G3"/>
<dbReference type="GO" id="GO:0008270">
    <property type="term" value="F:zinc ion binding"/>
    <property type="evidence" value="ECO:0007669"/>
    <property type="project" value="UniProtKB-KW"/>
</dbReference>
<evidence type="ECO:0000256" key="9">
    <source>
        <dbReference type="ARBA" id="ARBA00023242"/>
    </source>
</evidence>
<evidence type="ECO:0000313" key="13">
    <source>
        <dbReference type="Proteomes" id="UP001314263"/>
    </source>
</evidence>
<sequence length="503" mass="54398">MTESSEACPQCQGTSWTLSDGVLVCEICGTQSQVFVQEQQEFQTGIDDLRYRRRAGGPSRRPASAQASEHLPPDVDTVHAMLITYSKALQHALQAMMQALQGLCGSGAPLTSTIRQLWMAIISECGILTLKFARGVKVSMDEVLPMQRAWRITLKGAAWKVLHPDTLLAVLFLGCWVAREAVTGMDILQWANDGTLPFLCLGALSKRVLERLDAVSLGFPLPLLEPSGVMGIQDLMALSAQKAHQINVLLPPVNAPALILRLSQELAIPQEVARAALRLYEVHLAGAPQMRLQDDIHMHPYTHIAAIMLVAIKLLYCLDAEAPEDSDADAPASIDWQAWAEAVVKASRGPVSFPTSAAAASMMSAEQLEAYLQFLRSIVVVSRDSPSSLQDITEAACKRAWLSTTNSGGDPAAALTAEQIPMLLCPSGHDSSGRSYRLSSLRDPAGLYSMGTDYAAVTTALAAHLWLQPTYLHRAVISMESAMKGLECTVEDADDRLCAQVQA</sequence>
<keyword evidence="8" id="KW-0804">Transcription</keyword>
<feature type="compositionally biased region" description="Low complexity" evidence="10">
    <location>
        <begin position="56"/>
        <end position="65"/>
    </location>
</feature>
<keyword evidence="6" id="KW-0805">Transcription regulation</keyword>
<dbReference type="InterPro" id="IPR048538">
    <property type="entry name" value="Rrn7_cyclin_C"/>
</dbReference>
<dbReference type="GO" id="GO:0042790">
    <property type="term" value="P:nucleolar large rRNA transcription by RNA polymerase I"/>
    <property type="evidence" value="ECO:0007669"/>
    <property type="project" value="TreeGrafter"/>
</dbReference>
<evidence type="ECO:0000259" key="11">
    <source>
        <dbReference type="Pfam" id="PF20645"/>
    </source>
</evidence>
<keyword evidence="13" id="KW-1185">Reference proteome</keyword>
<comment type="subcellular location">
    <subcellularLocation>
        <location evidence="1">Nucleus</location>
        <location evidence="1">Nucleolus</location>
    </subcellularLocation>
</comment>
<dbReference type="Pfam" id="PF20645">
    <property type="entry name" value="Rrn7_cyclin_C"/>
    <property type="match status" value="1"/>
</dbReference>
<reference evidence="12 13" key="1">
    <citation type="submission" date="2023-10" db="EMBL/GenBank/DDBJ databases">
        <authorList>
            <person name="Maclean D."/>
            <person name="Macfadyen A."/>
        </authorList>
    </citation>
    <scope>NUCLEOTIDE SEQUENCE [LARGE SCALE GENOMIC DNA]</scope>
</reference>
<dbReference type="GO" id="GO:0001164">
    <property type="term" value="F:RNA polymerase I core promoter sequence-specific DNA binding"/>
    <property type="evidence" value="ECO:0007669"/>
    <property type="project" value="InterPro"/>
</dbReference>
<feature type="domain" description="Rrn7/TAF1B C-terminal cyclin" evidence="11">
    <location>
        <begin position="245"/>
        <end position="373"/>
    </location>
</feature>
<keyword evidence="3" id="KW-0479">Metal-binding</keyword>
<keyword evidence="9" id="KW-0539">Nucleus</keyword>
<evidence type="ECO:0000256" key="1">
    <source>
        <dbReference type="ARBA" id="ARBA00004604"/>
    </source>
</evidence>
<keyword evidence="5" id="KW-0862">Zinc</keyword>
<protein>
    <recommendedName>
        <fullName evidence="11">Rrn7/TAF1B C-terminal cyclin domain-containing protein</fullName>
    </recommendedName>
</protein>
<evidence type="ECO:0000256" key="2">
    <source>
        <dbReference type="ARBA" id="ARBA00006899"/>
    </source>
</evidence>
<keyword evidence="7" id="KW-0238">DNA-binding</keyword>
<organism evidence="12 13">
    <name type="scientific">Coccomyxa viridis</name>
    <dbReference type="NCBI Taxonomy" id="1274662"/>
    <lineage>
        <taxon>Eukaryota</taxon>
        <taxon>Viridiplantae</taxon>
        <taxon>Chlorophyta</taxon>
        <taxon>core chlorophytes</taxon>
        <taxon>Trebouxiophyceae</taxon>
        <taxon>Trebouxiophyceae incertae sedis</taxon>
        <taxon>Coccomyxaceae</taxon>
        <taxon>Coccomyxa</taxon>
    </lineage>
</organism>
<comment type="similarity">
    <text evidence="2">Belongs to the RRN7/TAF1B family.</text>
</comment>
<evidence type="ECO:0000256" key="5">
    <source>
        <dbReference type="ARBA" id="ARBA00022833"/>
    </source>
</evidence>
<evidence type="ECO:0000313" key="12">
    <source>
        <dbReference type="EMBL" id="CAK0781685.1"/>
    </source>
</evidence>
<evidence type="ECO:0000256" key="6">
    <source>
        <dbReference type="ARBA" id="ARBA00023015"/>
    </source>
</evidence>
<evidence type="ECO:0000256" key="4">
    <source>
        <dbReference type="ARBA" id="ARBA00022771"/>
    </source>
</evidence>
<accession>A0AAV1I5G3</accession>
<evidence type="ECO:0000256" key="8">
    <source>
        <dbReference type="ARBA" id="ARBA00023163"/>
    </source>
</evidence>
<proteinExistence type="inferred from homology"/>
<comment type="caution">
    <text evidence="12">The sequence shown here is derived from an EMBL/GenBank/DDBJ whole genome shotgun (WGS) entry which is preliminary data.</text>
</comment>
<gene>
    <name evidence="12" type="ORF">CVIRNUC_005445</name>
</gene>
<feature type="region of interest" description="Disordered" evidence="10">
    <location>
        <begin position="47"/>
        <end position="70"/>
    </location>
</feature>
<evidence type="ECO:0000256" key="7">
    <source>
        <dbReference type="ARBA" id="ARBA00023125"/>
    </source>
</evidence>
<evidence type="ECO:0000256" key="3">
    <source>
        <dbReference type="ARBA" id="ARBA00022723"/>
    </source>
</evidence>
<dbReference type="GO" id="GO:0070860">
    <property type="term" value="C:RNA polymerase I core factor complex"/>
    <property type="evidence" value="ECO:0007669"/>
    <property type="project" value="InterPro"/>
</dbReference>
<dbReference type="Proteomes" id="UP001314263">
    <property type="component" value="Unassembled WGS sequence"/>
</dbReference>